<dbReference type="Pfam" id="PF16875">
    <property type="entry name" value="Glyco_hydro_36N"/>
    <property type="match status" value="1"/>
</dbReference>
<dbReference type="PANTHER" id="PTHR43053">
    <property type="entry name" value="GLYCOSIDASE FAMILY 31"/>
    <property type="match status" value="1"/>
</dbReference>
<dbReference type="InterPro" id="IPR017853">
    <property type="entry name" value="GH"/>
</dbReference>
<dbReference type="Gene3D" id="2.70.98.60">
    <property type="entry name" value="alpha-galactosidase from lactobacil brevis"/>
    <property type="match status" value="1"/>
</dbReference>
<evidence type="ECO:0000313" key="8">
    <source>
        <dbReference type="Proteomes" id="UP000181860"/>
    </source>
</evidence>
<comment type="catalytic activity">
    <reaction evidence="1">
        <text>Hydrolysis of terminal, non-reducing alpha-D-galactose residues in alpha-D-galactosides, including galactose oligosaccharides, galactomannans and galactolipids.</text>
        <dbReference type="EC" id="3.2.1.22"/>
    </reaction>
</comment>
<comment type="similarity">
    <text evidence="2">Belongs to the glycosyl hydrolase 36 family.</text>
</comment>
<dbReference type="PRINTS" id="PR00743">
    <property type="entry name" value="GLHYDRLASE36"/>
</dbReference>
<dbReference type="GO" id="GO:0016787">
    <property type="term" value="F:hydrolase activity"/>
    <property type="evidence" value="ECO:0007669"/>
    <property type="project" value="UniProtKB-KW"/>
</dbReference>
<evidence type="ECO:0000256" key="3">
    <source>
        <dbReference type="ARBA" id="ARBA00012755"/>
    </source>
</evidence>
<evidence type="ECO:0000256" key="2">
    <source>
        <dbReference type="ARBA" id="ARBA00006202"/>
    </source>
</evidence>
<evidence type="ECO:0000256" key="4">
    <source>
        <dbReference type="ARBA" id="ARBA00022801"/>
    </source>
</evidence>
<dbReference type="EC" id="3.2.1.22" evidence="3"/>
<dbReference type="PANTHER" id="PTHR43053:SF3">
    <property type="entry name" value="ALPHA-GALACTOSIDASE C-RELATED"/>
    <property type="match status" value="1"/>
</dbReference>
<name>A0ABY0MHC2_9LACO</name>
<reference evidence="7 8" key="1">
    <citation type="submission" date="2016-10" db="EMBL/GenBank/DDBJ databases">
        <authorList>
            <person name="Varghese N."/>
            <person name="Submissions S."/>
        </authorList>
    </citation>
    <scope>NUCLEOTIDE SEQUENCE [LARGE SCALE GENOMIC DNA]</scope>
    <source>
        <strain evidence="7 8">ATCC 43761</strain>
    </source>
</reference>
<accession>A0ABY0MHC2</accession>
<evidence type="ECO:0000259" key="6">
    <source>
        <dbReference type="Pfam" id="PF16875"/>
    </source>
</evidence>
<dbReference type="InterPro" id="IPR000111">
    <property type="entry name" value="Glyco_hydro_27/36_CS"/>
</dbReference>
<dbReference type="InterPro" id="IPR031704">
    <property type="entry name" value="Glyco_hydro_36_N"/>
</dbReference>
<evidence type="ECO:0000256" key="1">
    <source>
        <dbReference type="ARBA" id="ARBA00001255"/>
    </source>
</evidence>
<dbReference type="Proteomes" id="UP000181860">
    <property type="component" value="Unassembled WGS sequence"/>
</dbReference>
<dbReference type="InterPro" id="IPR013785">
    <property type="entry name" value="Aldolase_TIM"/>
</dbReference>
<organism evidence="7 8">
    <name type="scientific">Lactobacillus kefiranofaciens</name>
    <dbReference type="NCBI Taxonomy" id="267818"/>
    <lineage>
        <taxon>Bacteria</taxon>
        <taxon>Bacillati</taxon>
        <taxon>Bacillota</taxon>
        <taxon>Bacilli</taxon>
        <taxon>Lactobacillales</taxon>
        <taxon>Lactobacillaceae</taxon>
        <taxon>Lactobacillus</taxon>
    </lineage>
</organism>
<dbReference type="CDD" id="cd14791">
    <property type="entry name" value="GH36"/>
    <property type="match status" value="1"/>
</dbReference>
<dbReference type="Gene3D" id="3.20.20.70">
    <property type="entry name" value="Aldolase class I"/>
    <property type="match status" value="1"/>
</dbReference>
<comment type="caution">
    <text evidence="7">The sequence shown here is derived from an EMBL/GenBank/DDBJ whole genome shotgun (WGS) entry which is preliminary data.</text>
</comment>
<dbReference type="InterPro" id="IPR050985">
    <property type="entry name" value="Alpha-glycosidase_related"/>
</dbReference>
<evidence type="ECO:0000256" key="5">
    <source>
        <dbReference type="ARBA" id="ARBA00023295"/>
    </source>
</evidence>
<keyword evidence="5" id="KW-0326">Glycosidase</keyword>
<gene>
    <name evidence="7" type="ORF">SAMN02983011_00869</name>
</gene>
<protein>
    <recommendedName>
        <fullName evidence="3">alpha-galactosidase</fullName>
        <ecNumber evidence="3">3.2.1.22</ecNumber>
    </recommendedName>
</protein>
<dbReference type="SUPFAM" id="SSF51445">
    <property type="entry name" value="(Trans)glycosidases"/>
    <property type="match status" value="1"/>
</dbReference>
<keyword evidence="8" id="KW-1185">Reference proteome</keyword>
<dbReference type="EMBL" id="FMXC01000006">
    <property type="protein sequence ID" value="SDA48830.1"/>
    <property type="molecule type" value="Genomic_DNA"/>
</dbReference>
<dbReference type="InterPro" id="IPR002252">
    <property type="entry name" value="Glyco_hydro_36"/>
</dbReference>
<keyword evidence="4 7" id="KW-0378">Hydrolase</keyword>
<evidence type="ECO:0000313" key="7">
    <source>
        <dbReference type="EMBL" id="SDA48830.1"/>
    </source>
</evidence>
<dbReference type="Pfam" id="PF02065">
    <property type="entry name" value="Melibiase"/>
    <property type="match status" value="1"/>
</dbReference>
<sequence>MQLSGAWIKERHLRRRPLEQGITKVESLRGATSHQANPFVALIDKNITNQQGEIFASNLIYSGNFVSQVQVDEWHTSRLMTGINPQFFSWQLDSGATFSAPEAVLFYTNAGYNGLMTETHTFVKKHIIAPKWLHQKRPIVINNWEATYFDFDEEKLLKLAHEAKDVGIECFVLDDGWFGQRDNDHSSLGNWSINQKKFSNGLGHFSDKIHQLGMQFGLWFEPEMVSPDAPTS</sequence>
<proteinExistence type="inferred from homology"/>
<dbReference type="PROSITE" id="PS00512">
    <property type="entry name" value="ALPHA_GALACTOSIDASE"/>
    <property type="match status" value="1"/>
</dbReference>
<dbReference type="InterPro" id="IPR038417">
    <property type="entry name" value="Alpga-gal_N_sf"/>
</dbReference>
<feature type="domain" description="Glycosyl hydrolase family 36 N-terminal" evidence="6">
    <location>
        <begin position="1"/>
        <end position="93"/>
    </location>
</feature>